<dbReference type="STRING" id="559304.G8YLD0"/>
<dbReference type="Gene3D" id="1.25.40.60">
    <property type="match status" value="1"/>
</dbReference>
<name>G8YLD0_PICSO</name>
<dbReference type="EMBL" id="FO082054">
    <property type="protein sequence ID" value="CCE88864.1"/>
    <property type="molecule type" value="Genomic_DNA"/>
</dbReference>
<dbReference type="Gene3D" id="3.90.830.10">
    <property type="entry name" value="Syntaxin Binding Protein 1, Chain A, domain 2"/>
    <property type="match status" value="1"/>
</dbReference>
<dbReference type="OrthoDB" id="10251230at2759"/>
<dbReference type="Proteomes" id="UP000005222">
    <property type="component" value="Chromosome F"/>
</dbReference>
<comment type="similarity">
    <text evidence="1">Belongs to the STXBP/unc-18/SEC1 family.</text>
</comment>
<dbReference type="InterPro" id="IPR043127">
    <property type="entry name" value="Sec-1-like_dom3a"/>
</dbReference>
<dbReference type="HOGENOM" id="CLU_016216_3_1_1"/>
<dbReference type="GO" id="GO:0016192">
    <property type="term" value="P:vesicle-mediated transport"/>
    <property type="evidence" value="ECO:0007669"/>
    <property type="project" value="InterPro"/>
</dbReference>
<dbReference type="InterPro" id="IPR043154">
    <property type="entry name" value="Sec-1-like_dom1"/>
</dbReference>
<dbReference type="eggNOG" id="KOG1301">
    <property type="taxonomic scope" value="Eukaryota"/>
</dbReference>
<dbReference type="Gene3D" id="3.40.50.2060">
    <property type="match status" value="1"/>
</dbReference>
<dbReference type="InterPro" id="IPR001619">
    <property type="entry name" value="Sec1-like"/>
</dbReference>
<dbReference type="PANTHER" id="PTHR11679">
    <property type="entry name" value="VESICLE PROTEIN SORTING-ASSOCIATED"/>
    <property type="match status" value="1"/>
</dbReference>
<dbReference type="InterPro" id="IPR027482">
    <property type="entry name" value="Sec1-like_dom2"/>
</dbReference>
<evidence type="ECO:0000313" key="2">
    <source>
        <dbReference type="EMBL" id="CCE88864.1"/>
    </source>
</evidence>
<sequence>MLHLNKEKYGDLTSADVNEDVIWKVLVLDARSQAILSSVLRVNDLLKCGITVHALINAKRSTLSDVVAIYFVEPTIENVLAIIDDLENDKYESFYINFTSSIKRELLEEFAKKVSISGKSGKIKQVYDQYLNFIVTEPNLFSLDIPRVFTKFNDPSTSEDDIHLLADKIADGLLATIITTGNIPVIRCPRNGPAELVATQLDLKLRDHLSNSRGSSNPLIQQRSVLILLDRNIDLASMFSHSWIYQCMVSDVFELRRNTIKITKFNENNEASVKNYDIDPRDFFWNKNAQLPFPDVVENADIELNSYKKDAHELTSRTGITSLNDIDPNSSNSDTTNIQQAVDALPRLTARKATLDMHMDVLATLLKELEAKNLDKFFEIEQNYNNPRVQAQFLEILKDSSKRDNSEDKLRTFLILNLLLDIPASFVTECENIFKQKYPHLDLEAFKYIQKFKQIMKFSNMSSLNEYGSSNANYDANESKNNNALFNGLSSRLYGLTEGKLTEGLSSLASGLKKILPEKKQLPITNAVESIMDPNNASNSSVQLTDDYLYLDPKSRGGHSKPPKRQSYQESIVFVIGAGNYLEYQNLQEWANLPNKPQKKVIYGSSNIATAQQFLEECSELGKLAN</sequence>
<dbReference type="InParanoid" id="G8YLD0"/>
<evidence type="ECO:0000313" key="3">
    <source>
        <dbReference type="Proteomes" id="UP000005222"/>
    </source>
</evidence>
<proteinExistence type="inferred from homology"/>
<dbReference type="AlphaFoldDB" id="G8YLD0"/>
<accession>G8YLD0</accession>
<dbReference type="PIRSF" id="PIRSF005715">
    <property type="entry name" value="VPS45_Sec1"/>
    <property type="match status" value="1"/>
</dbReference>
<dbReference type="Pfam" id="PF00995">
    <property type="entry name" value="Sec1"/>
    <property type="match status" value="1"/>
</dbReference>
<protein>
    <submittedName>
        <fullName evidence="2">Piso0_001654 protein</fullName>
    </submittedName>
</protein>
<dbReference type="FunCoup" id="G8YLD0">
    <property type="interactions" value="1976"/>
</dbReference>
<gene>
    <name evidence="2" type="primary">Piso0_001654</name>
    <name evidence="2" type="ORF">GNLVRS01_PISO0F11137g</name>
</gene>
<organism evidence="2 3">
    <name type="scientific">Pichia sorbitophila (strain ATCC MYA-4447 / BCRC 22081 / CBS 7064 / NBRC 10061 / NRRL Y-12695)</name>
    <name type="common">Hybrid yeast</name>
    <dbReference type="NCBI Taxonomy" id="559304"/>
    <lineage>
        <taxon>Eukaryota</taxon>
        <taxon>Fungi</taxon>
        <taxon>Dikarya</taxon>
        <taxon>Ascomycota</taxon>
        <taxon>Saccharomycotina</taxon>
        <taxon>Pichiomycetes</taxon>
        <taxon>Debaryomycetaceae</taxon>
        <taxon>Millerozyma</taxon>
    </lineage>
</organism>
<evidence type="ECO:0000256" key="1">
    <source>
        <dbReference type="ARBA" id="ARBA00009884"/>
    </source>
</evidence>
<reference evidence="2 3" key="1">
    <citation type="journal article" date="2012" name="G3 (Bethesda)">
        <title>Pichia sorbitophila, an interspecies yeast hybrid reveals early steps of genome resolution following polyploidization.</title>
        <authorList>
            <person name="Leh Louis V."/>
            <person name="Despons L."/>
            <person name="Friedrich A."/>
            <person name="Martin T."/>
            <person name="Durrens P."/>
            <person name="Casaregola S."/>
            <person name="Neuveglise C."/>
            <person name="Fairhead C."/>
            <person name="Marck C."/>
            <person name="Cruz J.A."/>
            <person name="Straub M.L."/>
            <person name="Kugler V."/>
            <person name="Sacerdot C."/>
            <person name="Uzunov Z."/>
            <person name="Thierry A."/>
            <person name="Weiss S."/>
            <person name="Bleykasten C."/>
            <person name="De Montigny J."/>
            <person name="Jacques N."/>
            <person name="Jung P."/>
            <person name="Lemaire M."/>
            <person name="Mallet S."/>
            <person name="Morel G."/>
            <person name="Richard G.F."/>
            <person name="Sarkar A."/>
            <person name="Savel G."/>
            <person name="Schacherer J."/>
            <person name="Seret M.L."/>
            <person name="Talla E."/>
            <person name="Samson G."/>
            <person name="Jubin C."/>
            <person name="Poulain J."/>
            <person name="Vacherie B."/>
            <person name="Barbe V."/>
            <person name="Pelletier E."/>
            <person name="Sherman D.J."/>
            <person name="Westhof E."/>
            <person name="Weissenbach J."/>
            <person name="Baret P.V."/>
            <person name="Wincker P."/>
            <person name="Gaillardin C."/>
            <person name="Dujon B."/>
            <person name="Souciet J.L."/>
        </authorList>
    </citation>
    <scope>NUCLEOTIDE SEQUENCE [LARGE SCALE GENOMIC DNA]</scope>
    <source>
        <strain evidence="3">ATCC MYA-4447 / BCRC 22081 / CBS 7064 / NBRC 10061 / NRRL Y-12695</strain>
    </source>
</reference>
<dbReference type="Gene3D" id="3.40.50.1910">
    <property type="match status" value="1"/>
</dbReference>
<dbReference type="SUPFAM" id="SSF56815">
    <property type="entry name" value="Sec1/munc18-like (SM) proteins"/>
    <property type="match status" value="1"/>
</dbReference>
<dbReference type="InterPro" id="IPR036045">
    <property type="entry name" value="Sec1-like_sf"/>
</dbReference>
<keyword evidence="3" id="KW-1185">Reference proteome</keyword>
<dbReference type="OMA" id="VNDLRAW"/>